<evidence type="ECO:0000313" key="5">
    <source>
        <dbReference type="EMBL" id="SDM32292.1"/>
    </source>
</evidence>
<dbReference type="InterPro" id="IPR003593">
    <property type="entry name" value="AAA+_ATPase"/>
</dbReference>
<feature type="domain" description="ABC transporter" evidence="4">
    <location>
        <begin position="2"/>
        <end position="230"/>
    </location>
</feature>
<sequence length="282" mass="31724">MIQVDQLRFRYPGAPADTLHGLSFDIAPGEIFGFLGPSGSGKSTTQKILYKLLDGYQGEVRIDGKSLRQWGKEFYEFIGVGFELPNHYAKLTARENLRFFGAFYSKKAYDPMELLARVGLADDADKRVSDFSKGMKMRLNFVRALLHDPQVLFLDEPTSGLDPVNARLIKDWILDLKGQSKTIFVTTHSMYDADTLCDRVALIISGELMAMDRPEALKYQYGQRKVRVQVDGESAPREFALADLGQNDQFLAILQRNGIRTIHSEEATLEDVFIKITGTALT</sequence>
<dbReference type="EMBL" id="FNFO01000012">
    <property type="protein sequence ID" value="SDM32292.1"/>
    <property type="molecule type" value="Genomic_DNA"/>
</dbReference>
<proteinExistence type="predicted"/>
<dbReference type="InterPro" id="IPR017871">
    <property type="entry name" value="ABC_transporter-like_CS"/>
</dbReference>
<dbReference type="Gene3D" id="3.40.50.300">
    <property type="entry name" value="P-loop containing nucleotide triphosphate hydrolases"/>
    <property type="match status" value="1"/>
</dbReference>
<evidence type="ECO:0000256" key="1">
    <source>
        <dbReference type="ARBA" id="ARBA00022448"/>
    </source>
</evidence>
<dbReference type="STRING" id="1075417.SAMN05421823_11285"/>
<dbReference type="InterPro" id="IPR050763">
    <property type="entry name" value="ABC_transporter_ATP-binding"/>
</dbReference>
<dbReference type="OrthoDB" id="9808363at2"/>
<evidence type="ECO:0000256" key="2">
    <source>
        <dbReference type="ARBA" id="ARBA00022741"/>
    </source>
</evidence>
<keyword evidence="2" id="KW-0547">Nucleotide-binding</keyword>
<dbReference type="GO" id="GO:0016887">
    <property type="term" value="F:ATP hydrolysis activity"/>
    <property type="evidence" value="ECO:0007669"/>
    <property type="project" value="InterPro"/>
</dbReference>
<dbReference type="InterPro" id="IPR003439">
    <property type="entry name" value="ABC_transporter-like_ATP-bd"/>
</dbReference>
<accession>A0A1G9SA65</accession>
<keyword evidence="6" id="KW-1185">Reference proteome</keyword>
<dbReference type="PROSITE" id="PS50893">
    <property type="entry name" value="ABC_TRANSPORTER_2"/>
    <property type="match status" value="1"/>
</dbReference>
<dbReference type="SMART" id="SM00382">
    <property type="entry name" value="AAA"/>
    <property type="match status" value="1"/>
</dbReference>
<name>A0A1G9SA65_9BACT</name>
<dbReference type="Proteomes" id="UP000198510">
    <property type="component" value="Unassembled WGS sequence"/>
</dbReference>
<dbReference type="Pfam" id="PF00005">
    <property type="entry name" value="ABC_tran"/>
    <property type="match status" value="1"/>
</dbReference>
<keyword evidence="3 5" id="KW-0067">ATP-binding</keyword>
<reference evidence="5 6" key="1">
    <citation type="submission" date="2016-10" db="EMBL/GenBank/DDBJ databases">
        <authorList>
            <person name="de Groot N.N."/>
        </authorList>
    </citation>
    <scope>NUCLEOTIDE SEQUENCE [LARGE SCALE GENOMIC DNA]</scope>
    <source>
        <strain evidence="5 6">DSM 25186</strain>
    </source>
</reference>
<dbReference type="SUPFAM" id="SSF52540">
    <property type="entry name" value="P-loop containing nucleoside triphosphate hydrolases"/>
    <property type="match status" value="1"/>
</dbReference>
<protein>
    <submittedName>
        <fullName evidence="5">Fluoroquinolone transport system ATP-binding protein</fullName>
    </submittedName>
</protein>
<evidence type="ECO:0000259" key="4">
    <source>
        <dbReference type="PROSITE" id="PS50893"/>
    </source>
</evidence>
<dbReference type="CDD" id="cd03230">
    <property type="entry name" value="ABC_DR_subfamily_A"/>
    <property type="match status" value="1"/>
</dbReference>
<evidence type="ECO:0000256" key="3">
    <source>
        <dbReference type="ARBA" id="ARBA00022840"/>
    </source>
</evidence>
<dbReference type="GO" id="GO:0005524">
    <property type="term" value="F:ATP binding"/>
    <property type="evidence" value="ECO:0007669"/>
    <property type="project" value="UniProtKB-KW"/>
</dbReference>
<keyword evidence="1" id="KW-0813">Transport</keyword>
<dbReference type="RefSeq" id="WP_089687116.1">
    <property type="nucleotide sequence ID" value="NZ_FNFO01000012.1"/>
</dbReference>
<dbReference type="AlphaFoldDB" id="A0A1G9SA65"/>
<dbReference type="PROSITE" id="PS00211">
    <property type="entry name" value="ABC_TRANSPORTER_1"/>
    <property type="match status" value="1"/>
</dbReference>
<gene>
    <name evidence="5" type="ORF">SAMN05421823_11285</name>
</gene>
<dbReference type="PANTHER" id="PTHR42711:SF18">
    <property type="entry name" value="ABC TRANSPORTER, ATP-BINDING PROTEIN"/>
    <property type="match status" value="1"/>
</dbReference>
<dbReference type="PANTHER" id="PTHR42711">
    <property type="entry name" value="ABC TRANSPORTER ATP-BINDING PROTEIN"/>
    <property type="match status" value="1"/>
</dbReference>
<dbReference type="InterPro" id="IPR027417">
    <property type="entry name" value="P-loop_NTPase"/>
</dbReference>
<evidence type="ECO:0000313" key="6">
    <source>
        <dbReference type="Proteomes" id="UP000198510"/>
    </source>
</evidence>
<organism evidence="5 6">
    <name type="scientific">Catalinimonas alkaloidigena</name>
    <dbReference type="NCBI Taxonomy" id="1075417"/>
    <lineage>
        <taxon>Bacteria</taxon>
        <taxon>Pseudomonadati</taxon>
        <taxon>Bacteroidota</taxon>
        <taxon>Cytophagia</taxon>
        <taxon>Cytophagales</taxon>
        <taxon>Catalimonadaceae</taxon>
        <taxon>Catalinimonas</taxon>
    </lineage>
</organism>